<protein>
    <submittedName>
        <fullName evidence="2">Uncharacterized protein</fullName>
    </submittedName>
</protein>
<evidence type="ECO:0000313" key="3">
    <source>
        <dbReference type="Proteomes" id="UP000189229"/>
    </source>
</evidence>
<dbReference type="EMBL" id="MVBM01000006">
    <property type="protein sequence ID" value="OOK70639.1"/>
    <property type="molecule type" value="Genomic_DNA"/>
</dbReference>
<accession>A0A1V3WUL2</accession>
<feature type="region of interest" description="Disordered" evidence="1">
    <location>
        <begin position="15"/>
        <end position="38"/>
    </location>
</feature>
<dbReference type="Proteomes" id="UP000189229">
    <property type="component" value="Unassembled WGS sequence"/>
</dbReference>
<organism evidence="2 3">
    <name type="scientific">Mycobacterium kansasii</name>
    <dbReference type="NCBI Taxonomy" id="1768"/>
    <lineage>
        <taxon>Bacteria</taxon>
        <taxon>Bacillati</taxon>
        <taxon>Actinomycetota</taxon>
        <taxon>Actinomycetes</taxon>
        <taxon>Mycobacteriales</taxon>
        <taxon>Mycobacteriaceae</taxon>
        <taxon>Mycobacterium</taxon>
    </lineage>
</organism>
<reference evidence="2 3" key="1">
    <citation type="submission" date="2017-02" db="EMBL/GenBank/DDBJ databases">
        <title>Complete genome sequences of Mycobacterium kansasii strains isolated from rhesus macaques.</title>
        <authorList>
            <person name="Panda A."/>
            <person name="Nagaraj S."/>
            <person name="Zhao X."/>
            <person name="Tettelin H."/>
            <person name="Detolla L.J."/>
        </authorList>
    </citation>
    <scope>NUCLEOTIDE SEQUENCE [LARGE SCALE GENOMIC DNA]</scope>
    <source>
        <strain evidence="2 3">11-3813</strain>
    </source>
</reference>
<dbReference type="AlphaFoldDB" id="A0A1V3WUL2"/>
<evidence type="ECO:0000313" key="2">
    <source>
        <dbReference type="EMBL" id="OOK70639.1"/>
    </source>
</evidence>
<evidence type="ECO:0000256" key="1">
    <source>
        <dbReference type="SAM" id="MobiDB-lite"/>
    </source>
</evidence>
<comment type="caution">
    <text evidence="2">The sequence shown here is derived from an EMBL/GenBank/DDBJ whole genome shotgun (WGS) entry which is preliminary data.</text>
</comment>
<name>A0A1V3WUL2_MYCKA</name>
<proteinExistence type="predicted"/>
<sequence length="38" mass="4052">MGRVGYDEVLPEDAVTHKTSAATSLAECSPGNDFNRGR</sequence>
<gene>
    <name evidence="2" type="ORF">BZL30_6561</name>
</gene>